<dbReference type="PANTHER" id="PTHR33702:SF2">
    <property type="match status" value="1"/>
</dbReference>
<evidence type="ECO:0000313" key="2">
    <source>
        <dbReference type="Proteomes" id="UP001054252"/>
    </source>
</evidence>
<keyword evidence="2" id="KW-1185">Reference proteome</keyword>
<name>A0AAV5MCP0_9ROSI</name>
<gene>
    <name evidence="1" type="ORF">SLEP1_g54222</name>
</gene>
<sequence>MSSSLFTFLARFHDAYVDMMIRVENNLGKANGSGLFGGKKIAKGQHIAVVSGGEEVDSRLVMEIYKRLAASREFRTA</sequence>
<dbReference type="EMBL" id="BPVZ01000225">
    <property type="protein sequence ID" value="GKV47310.1"/>
    <property type="molecule type" value="Genomic_DNA"/>
</dbReference>
<dbReference type="Proteomes" id="UP001054252">
    <property type="component" value="Unassembled WGS sequence"/>
</dbReference>
<organism evidence="1 2">
    <name type="scientific">Rubroshorea leprosula</name>
    <dbReference type="NCBI Taxonomy" id="152421"/>
    <lineage>
        <taxon>Eukaryota</taxon>
        <taxon>Viridiplantae</taxon>
        <taxon>Streptophyta</taxon>
        <taxon>Embryophyta</taxon>
        <taxon>Tracheophyta</taxon>
        <taxon>Spermatophyta</taxon>
        <taxon>Magnoliopsida</taxon>
        <taxon>eudicotyledons</taxon>
        <taxon>Gunneridae</taxon>
        <taxon>Pentapetalae</taxon>
        <taxon>rosids</taxon>
        <taxon>malvids</taxon>
        <taxon>Malvales</taxon>
        <taxon>Dipterocarpaceae</taxon>
        <taxon>Rubroshorea</taxon>
    </lineage>
</organism>
<accession>A0AAV5MCP0</accession>
<proteinExistence type="predicted"/>
<reference evidence="1 2" key="1">
    <citation type="journal article" date="2021" name="Commun. Biol.">
        <title>The genome of Shorea leprosula (Dipterocarpaceae) highlights the ecological relevance of drought in aseasonal tropical rainforests.</title>
        <authorList>
            <person name="Ng K.K.S."/>
            <person name="Kobayashi M.J."/>
            <person name="Fawcett J.A."/>
            <person name="Hatakeyama M."/>
            <person name="Paape T."/>
            <person name="Ng C.H."/>
            <person name="Ang C.C."/>
            <person name="Tnah L.H."/>
            <person name="Lee C.T."/>
            <person name="Nishiyama T."/>
            <person name="Sese J."/>
            <person name="O'Brien M.J."/>
            <person name="Copetti D."/>
            <person name="Mohd Noor M.I."/>
            <person name="Ong R.C."/>
            <person name="Putra M."/>
            <person name="Sireger I.Z."/>
            <person name="Indrioko S."/>
            <person name="Kosugi Y."/>
            <person name="Izuno A."/>
            <person name="Isagi Y."/>
            <person name="Lee S.L."/>
            <person name="Shimizu K.K."/>
        </authorList>
    </citation>
    <scope>NUCLEOTIDE SEQUENCE [LARGE SCALE GENOMIC DNA]</scope>
    <source>
        <strain evidence="1">214</strain>
    </source>
</reference>
<dbReference type="AlphaFoldDB" id="A0AAV5MCP0"/>
<dbReference type="PANTHER" id="PTHR33702">
    <property type="entry name" value="BNAA09G40010D PROTEIN"/>
    <property type="match status" value="1"/>
</dbReference>
<protein>
    <submittedName>
        <fullName evidence="1">Uncharacterized protein</fullName>
    </submittedName>
</protein>
<comment type="caution">
    <text evidence="1">The sequence shown here is derived from an EMBL/GenBank/DDBJ whole genome shotgun (WGS) entry which is preliminary data.</text>
</comment>
<evidence type="ECO:0000313" key="1">
    <source>
        <dbReference type="EMBL" id="GKV47310.1"/>
    </source>
</evidence>